<dbReference type="InterPro" id="IPR050766">
    <property type="entry name" value="Bact_Lucif_Oxidored"/>
</dbReference>
<name>A0A6B3BW07_9ACTN</name>
<dbReference type="GO" id="GO:0005829">
    <property type="term" value="C:cytosol"/>
    <property type="evidence" value="ECO:0007669"/>
    <property type="project" value="TreeGrafter"/>
</dbReference>
<dbReference type="Gene3D" id="3.20.20.30">
    <property type="entry name" value="Luciferase-like domain"/>
    <property type="match status" value="1"/>
</dbReference>
<dbReference type="Pfam" id="PF00296">
    <property type="entry name" value="Bac_luciferase"/>
    <property type="match status" value="1"/>
</dbReference>
<proteinExistence type="predicted"/>
<dbReference type="GO" id="GO:0004497">
    <property type="term" value="F:monooxygenase activity"/>
    <property type="evidence" value="ECO:0007669"/>
    <property type="project" value="UniProtKB-KW"/>
</dbReference>
<dbReference type="InterPro" id="IPR036661">
    <property type="entry name" value="Luciferase-like_sf"/>
</dbReference>
<keyword evidence="2" id="KW-0503">Monooxygenase</keyword>
<dbReference type="SUPFAM" id="SSF51679">
    <property type="entry name" value="Bacterial luciferase-like"/>
    <property type="match status" value="1"/>
</dbReference>
<dbReference type="PANTHER" id="PTHR30137:SF8">
    <property type="entry name" value="BLR5498 PROTEIN"/>
    <property type="match status" value="1"/>
</dbReference>
<feature type="domain" description="Luciferase-like" evidence="3">
    <location>
        <begin position="32"/>
        <end position="366"/>
    </location>
</feature>
<protein>
    <submittedName>
        <fullName evidence="4">LLM class flavin-dependent oxidoreductase</fullName>
    </submittedName>
</protein>
<gene>
    <name evidence="4" type="ORF">G3I71_22045</name>
</gene>
<evidence type="ECO:0000313" key="4">
    <source>
        <dbReference type="EMBL" id="NEC88440.1"/>
    </source>
</evidence>
<evidence type="ECO:0000256" key="2">
    <source>
        <dbReference type="ARBA" id="ARBA00023033"/>
    </source>
</evidence>
<dbReference type="AlphaFoldDB" id="A0A6B3BW07"/>
<dbReference type="InterPro" id="IPR011251">
    <property type="entry name" value="Luciferase-like_dom"/>
</dbReference>
<reference evidence="4" key="1">
    <citation type="submission" date="2020-01" db="EMBL/GenBank/DDBJ databases">
        <title>Insect and environment-associated Actinomycetes.</title>
        <authorList>
            <person name="Currrie C."/>
            <person name="Chevrette M."/>
            <person name="Carlson C."/>
            <person name="Stubbendieck R."/>
            <person name="Wendt-Pienkowski E."/>
        </authorList>
    </citation>
    <scope>NUCLEOTIDE SEQUENCE</scope>
    <source>
        <strain evidence="4">SID12501</strain>
    </source>
</reference>
<keyword evidence="1" id="KW-0560">Oxidoreductase</keyword>
<evidence type="ECO:0000259" key="3">
    <source>
        <dbReference type="Pfam" id="PF00296"/>
    </source>
</evidence>
<comment type="caution">
    <text evidence="4">The sequence shown here is derived from an EMBL/GenBank/DDBJ whole genome shotgun (WGS) entry which is preliminary data.</text>
</comment>
<organism evidence="4">
    <name type="scientific">Streptomyces sp. SID12501</name>
    <dbReference type="NCBI Taxonomy" id="2706042"/>
    <lineage>
        <taxon>Bacteria</taxon>
        <taxon>Bacillati</taxon>
        <taxon>Actinomycetota</taxon>
        <taxon>Actinomycetes</taxon>
        <taxon>Kitasatosporales</taxon>
        <taxon>Streptomycetaceae</taxon>
        <taxon>Streptomyces</taxon>
    </lineage>
</organism>
<dbReference type="RefSeq" id="WP_164316546.1">
    <property type="nucleotide sequence ID" value="NZ_JAAGLU010000017.1"/>
</dbReference>
<dbReference type="PANTHER" id="PTHR30137">
    <property type="entry name" value="LUCIFERASE-LIKE MONOOXYGENASE"/>
    <property type="match status" value="1"/>
</dbReference>
<accession>A0A6B3BW07</accession>
<dbReference type="GO" id="GO:0016705">
    <property type="term" value="F:oxidoreductase activity, acting on paired donors, with incorporation or reduction of molecular oxygen"/>
    <property type="evidence" value="ECO:0007669"/>
    <property type="project" value="InterPro"/>
</dbReference>
<dbReference type="EMBL" id="JAAGLU010000017">
    <property type="protein sequence ID" value="NEC88440.1"/>
    <property type="molecule type" value="Genomic_DNA"/>
</dbReference>
<evidence type="ECO:0000256" key="1">
    <source>
        <dbReference type="ARBA" id="ARBA00023002"/>
    </source>
</evidence>
<sequence length="410" mass="45928">MKTLVWCSSVIPVEPSERRSGRPIGRDIHAFQAMLRNYEDIARWADAFGMDGFGSAEHHFQTEGGENMPNSLLLYAKLAAQTRQIMFAPMSIVLPAHNPLRVAEDLAMFTHMFPGRLGVSFARGHQTRWMQTLTQDDAVVSGHPGSDARNREVFDEYLSIVERAWAEDSFQHKGKHYQVPYPAGGIHNWPPADWTRTYGGPGEVDEDGTVRQIGVVPKPVHRPTVFIPTSASPQTVIDAARSGRTLLLKAGSREKVRSIAELYRDTARAHGRDLRLGEGVGVVAKLFLGDTFDEAFDLAVQTSGYWYQGLFQAFGCNEGLRTTADDPRRPLRLDDARALTRRMHAAGLLLCGTADQVRDQMKDVQTVYGGGRLDWFVWEYWAQALPGVDAPDIQREQLKTYAEQIMPTFR</sequence>